<sequence length="138" mass="15588">MDFLIPFSDCHSEDLTVTHGFPSCPRSQHVSVKLVTIANVYLMPWDIVTGDLANRLFQIHVDLYKEFVLRDTRVRNFVEINVDFKTKVLVSTTGGKLCSRLNERGQDDSDGDRNDDNSHCGHGFGNGRTVTREQCEGN</sequence>
<feature type="region of interest" description="Disordered" evidence="1">
    <location>
        <begin position="101"/>
        <end position="125"/>
    </location>
</feature>
<accession>A0A284SD69</accession>
<dbReference type="Proteomes" id="UP000219338">
    <property type="component" value="Unassembled WGS sequence"/>
</dbReference>
<feature type="compositionally biased region" description="Basic and acidic residues" evidence="1">
    <location>
        <begin position="101"/>
        <end position="119"/>
    </location>
</feature>
<proteinExistence type="predicted"/>
<evidence type="ECO:0000313" key="2">
    <source>
        <dbReference type="EMBL" id="SJL18923.1"/>
    </source>
</evidence>
<reference evidence="3" key="1">
    <citation type="journal article" date="2017" name="Nat. Ecol. Evol.">
        <title>Genome expansion and lineage-specific genetic innovations in the forest pathogenic fungi Armillaria.</title>
        <authorList>
            <person name="Sipos G."/>
            <person name="Prasanna A.N."/>
            <person name="Walter M.C."/>
            <person name="O'Connor E."/>
            <person name="Balint B."/>
            <person name="Krizsan K."/>
            <person name="Kiss B."/>
            <person name="Hess J."/>
            <person name="Varga T."/>
            <person name="Slot J."/>
            <person name="Riley R."/>
            <person name="Boka B."/>
            <person name="Rigling D."/>
            <person name="Barry K."/>
            <person name="Lee J."/>
            <person name="Mihaltcheva S."/>
            <person name="LaButti K."/>
            <person name="Lipzen A."/>
            <person name="Waldron R."/>
            <person name="Moloney N.M."/>
            <person name="Sperisen C."/>
            <person name="Kredics L."/>
            <person name="Vagvoelgyi C."/>
            <person name="Patrignani A."/>
            <person name="Fitzpatrick D."/>
            <person name="Nagy I."/>
            <person name="Doyle S."/>
            <person name="Anderson J.B."/>
            <person name="Grigoriev I.V."/>
            <person name="Gueldener U."/>
            <person name="Muensterkoetter M."/>
            <person name="Nagy L.G."/>
        </authorList>
    </citation>
    <scope>NUCLEOTIDE SEQUENCE [LARGE SCALE GENOMIC DNA]</scope>
    <source>
        <strain evidence="3">C18/9</strain>
    </source>
</reference>
<gene>
    <name evidence="2" type="ORF">ARMOST_22525</name>
</gene>
<evidence type="ECO:0000256" key="1">
    <source>
        <dbReference type="SAM" id="MobiDB-lite"/>
    </source>
</evidence>
<name>A0A284SD69_ARMOS</name>
<organism evidence="2 3">
    <name type="scientific">Armillaria ostoyae</name>
    <name type="common">Armillaria root rot fungus</name>
    <dbReference type="NCBI Taxonomy" id="47428"/>
    <lineage>
        <taxon>Eukaryota</taxon>
        <taxon>Fungi</taxon>
        <taxon>Dikarya</taxon>
        <taxon>Basidiomycota</taxon>
        <taxon>Agaricomycotina</taxon>
        <taxon>Agaricomycetes</taxon>
        <taxon>Agaricomycetidae</taxon>
        <taxon>Agaricales</taxon>
        <taxon>Marasmiineae</taxon>
        <taxon>Physalacriaceae</taxon>
        <taxon>Armillaria</taxon>
    </lineage>
</organism>
<keyword evidence="3" id="KW-1185">Reference proteome</keyword>
<evidence type="ECO:0000313" key="3">
    <source>
        <dbReference type="Proteomes" id="UP000219338"/>
    </source>
</evidence>
<protein>
    <submittedName>
        <fullName evidence="2">Uncharacterized protein</fullName>
    </submittedName>
</protein>
<dbReference type="AlphaFoldDB" id="A0A284SD69"/>
<dbReference type="EMBL" id="FUEG01000076">
    <property type="protein sequence ID" value="SJL18923.1"/>
    <property type="molecule type" value="Genomic_DNA"/>
</dbReference>